<gene>
    <name evidence="2" type="ORF">CAUJ_LOCUS11330</name>
</gene>
<protein>
    <submittedName>
        <fullName evidence="2">Uncharacterized protein</fullName>
    </submittedName>
</protein>
<feature type="signal peptide" evidence="1">
    <location>
        <begin position="1"/>
        <end position="20"/>
    </location>
</feature>
<accession>A0A8S1HM86</accession>
<comment type="caution">
    <text evidence="2">The sequence shown here is derived from an EMBL/GenBank/DDBJ whole genome shotgun (WGS) entry which is preliminary data.</text>
</comment>
<organism evidence="2 3">
    <name type="scientific">Caenorhabditis auriculariae</name>
    <dbReference type="NCBI Taxonomy" id="2777116"/>
    <lineage>
        <taxon>Eukaryota</taxon>
        <taxon>Metazoa</taxon>
        <taxon>Ecdysozoa</taxon>
        <taxon>Nematoda</taxon>
        <taxon>Chromadorea</taxon>
        <taxon>Rhabditida</taxon>
        <taxon>Rhabditina</taxon>
        <taxon>Rhabditomorpha</taxon>
        <taxon>Rhabditoidea</taxon>
        <taxon>Rhabditidae</taxon>
        <taxon>Peloderinae</taxon>
        <taxon>Caenorhabditis</taxon>
    </lineage>
</organism>
<dbReference type="AlphaFoldDB" id="A0A8S1HM86"/>
<dbReference type="Proteomes" id="UP000835052">
    <property type="component" value="Unassembled WGS sequence"/>
</dbReference>
<reference evidence="2" key="1">
    <citation type="submission" date="2020-10" db="EMBL/GenBank/DDBJ databases">
        <authorList>
            <person name="Kikuchi T."/>
        </authorList>
    </citation>
    <scope>NUCLEOTIDE SEQUENCE</scope>
    <source>
        <strain evidence="2">NKZ352</strain>
    </source>
</reference>
<evidence type="ECO:0000313" key="2">
    <source>
        <dbReference type="EMBL" id="CAD6195411.1"/>
    </source>
</evidence>
<dbReference type="EMBL" id="CAJGYM010000054">
    <property type="protein sequence ID" value="CAD6195411.1"/>
    <property type="molecule type" value="Genomic_DNA"/>
</dbReference>
<evidence type="ECO:0000256" key="1">
    <source>
        <dbReference type="SAM" id="SignalP"/>
    </source>
</evidence>
<keyword evidence="3" id="KW-1185">Reference proteome</keyword>
<evidence type="ECO:0000313" key="3">
    <source>
        <dbReference type="Proteomes" id="UP000835052"/>
    </source>
</evidence>
<dbReference type="PROSITE" id="PS51257">
    <property type="entry name" value="PROKAR_LIPOPROTEIN"/>
    <property type="match status" value="1"/>
</dbReference>
<keyword evidence="1" id="KW-0732">Signal</keyword>
<name>A0A8S1HM86_9PELO</name>
<proteinExistence type="predicted"/>
<sequence>MMSSSLRLVVVLALAGSVLACNPNPRPQVRPAPPVAQAEPCTCLVTYEADVIRAEILQQPTTQNNCEKRYRFTPTNKSEYVFFFPNNSEEVKYVPTGSAPGSPLYINVRCSRDGGPVRIFDTNSVPPAPTGPTEKVYIGRFDGTQER</sequence>
<feature type="chain" id="PRO_5035897254" evidence="1">
    <location>
        <begin position="21"/>
        <end position="147"/>
    </location>
</feature>